<dbReference type="InterPro" id="IPR011011">
    <property type="entry name" value="Znf_FYVE_PHD"/>
</dbReference>
<comment type="caution">
    <text evidence="4">The sequence shown here is derived from an EMBL/GenBank/DDBJ whole genome shotgun (WGS) entry which is preliminary data.</text>
</comment>
<dbReference type="AlphaFoldDB" id="A0A0F9CTC9"/>
<dbReference type="Gene3D" id="3.30.40.10">
    <property type="entry name" value="Zinc/RING finger domain, C3HC4 (zinc finger)"/>
    <property type="match status" value="1"/>
</dbReference>
<evidence type="ECO:0000256" key="1">
    <source>
        <dbReference type="ARBA" id="ARBA00022723"/>
    </source>
</evidence>
<evidence type="ECO:0000256" key="3">
    <source>
        <dbReference type="ARBA" id="ARBA00022833"/>
    </source>
</evidence>
<dbReference type="InterPro" id="IPR013083">
    <property type="entry name" value="Znf_RING/FYVE/PHD"/>
</dbReference>
<evidence type="ECO:0000313" key="4">
    <source>
        <dbReference type="EMBL" id="KKL44671.1"/>
    </source>
</evidence>
<sequence length="101" mass="11911">MKREVETIIATLRSEIVGLRQWIAINDQEMRNAKHGAATLRGELEVKTRRIAANGKFLNHRCQLCGETTHLLYLYRCFYCRHFFCDKCAKDHFETKHKETP</sequence>
<dbReference type="SUPFAM" id="SSF57903">
    <property type="entry name" value="FYVE/PHD zinc finger"/>
    <property type="match status" value="1"/>
</dbReference>
<dbReference type="PROSITE" id="PS00518">
    <property type="entry name" value="ZF_RING_1"/>
    <property type="match status" value="1"/>
</dbReference>
<dbReference type="EMBL" id="LAZR01034675">
    <property type="protein sequence ID" value="KKL44671.1"/>
    <property type="molecule type" value="Genomic_DNA"/>
</dbReference>
<evidence type="ECO:0000256" key="2">
    <source>
        <dbReference type="ARBA" id="ARBA00022771"/>
    </source>
</evidence>
<accession>A0A0F9CTC9</accession>
<keyword evidence="2" id="KW-0863">Zinc-finger</keyword>
<protein>
    <submittedName>
        <fullName evidence="4">Uncharacterized protein</fullName>
    </submittedName>
</protein>
<keyword evidence="3" id="KW-0862">Zinc</keyword>
<keyword evidence="1" id="KW-0479">Metal-binding</keyword>
<name>A0A0F9CTC9_9ZZZZ</name>
<dbReference type="InterPro" id="IPR017907">
    <property type="entry name" value="Znf_RING_CS"/>
</dbReference>
<proteinExistence type="predicted"/>
<reference evidence="4" key="1">
    <citation type="journal article" date="2015" name="Nature">
        <title>Complex archaea that bridge the gap between prokaryotes and eukaryotes.</title>
        <authorList>
            <person name="Spang A."/>
            <person name="Saw J.H."/>
            <person name="Jorgensen S.L."/>
            <person name="Zaremba-Niedzwiedzka K."/>
            <person name="Martijn J."/>
            <person name="Lind A.E."/>
            <person name="van Eijk R."/>
            <person name="Schleper C."/>
            <person name="Guy L."/>
            <person name="Ettema T.J."/>
        </authorList>
    </citation>
    <scope>NUCLEOTIDE SEQUENCE</scope>
</reference>
<dbReference type="GO" id="GO:0008270">
    <property type="term" value="F:zinc ion binding"/>
    <property type="evidence" value="ECO:0007669"/>
    <property type="project" value="UniProtKB-KW"/>
</dbReference>
<organism evidence="4">
    <name type="scientific">marine sediment metagenome</name>
    <dbReference type="NCBI Taxonomy" id="412755"/>
    <lineage>
        <taxon>unclassified sequences</taxon>
        <taxon>metagenomes</taxon>
        <taxon>ecological metagenomes</taxon>
    </lineage>
</organism>
<gene>
    <name evidence="4" type="ORF">LCGC14_2363370</name>
</gene>